<dbReference type="AlphaFoldDB" id="A0A9K3DEQ3"/>
<organism evidence="2 3">
    <name type="scientific">Kipferlia bialata</name>
    <dbReference type="NCBI Taxonomy" id="797122"/>
    <lineage>
        <taxon>Eukaryota</taxon>
        <taxon>Metamonada</taxon>
        <taxon>Carpediemonas-like organisms</taxon>
        <taxon>Kipferlia</taxon>
    </lineage>
</organism>
<sequence length="34" mass="3780">MENSQRYQADSEEAYRMSTAALSDAGGMHTSKKK</sequence>
<comment type="caution">
    <text evidence="2">The sequence shown here is derived from an EMBL/GenBank/DDBJ whole genome shotgun (WGS) entry which is preliminary data.</text>
</comment>
<reference evidence="2 3" key="1">
    <citation type="journal article" date="2018" name="PLoS ONE">
        <title>The draft genome of Kipferlia bialata reveals reductive genome evolution in fornicate parasites.</title>
        <authorList>
            <person name="Tanifuji G."/>
            <person name="Takabayashi S."/>
            <person name="Kume K."/>
            <person name="Takagi M."/>
            <person name="Nakayama T."/>
            <person name="Kamikawa R."/>
            <person name="Inagaki Y."/>
            <person name="Hashimoto T."/>
        </authorList>
    </citation>
    <scope>NUCLEOTIDE SEQUENCE [LARGE SCALE GENOMIC DNA]</scope>
    <source>
        <strain evidence="2">NY0173</strain>
    </source>
</reference>
<gene>
    <name evidence="2" type="ORF">KIPB_016581</name>
</gene>
<feature type="region of interest" description="Disordered" evidence="1">
    <location>
        <begin position="1"/>
        <end position="34"/>
    </location>
</feature>
<evidence type="ECO:0000256" key="1">
    <source>
        <dbReference type="SAM" id="MobiDB-lite"/>
    </source>
</evidence>
<proteinExistence type="predicted"/>
<name>A0A9K3DEQ3_9EUKA</name>
<evidence type="ECO:0000313" key="2">
    <source>
        <dbReference type="EMBL" id="GIQ92678.1"/>
    </source>
</evidence>
<dbReference type="EMBL" id="BDIP01010243">
    <property type="protein sequence ID" value="GIQ92678.1"/>
    <property type="molecule type" value="Genomic_DNA"/>
</dbReference>
<dbReference type="Proteomes" id="UP000265618">
    <property type="component" value="Unassembled WGS sequence"/>
</dbReference>
<evidence type="ECO:0000313" key="3">
    <source>
        <dbReference type="Proteomes" id="UP000265618"/>
    </source>
</evidence>
<keyword evidence="3" id="KW-1185">Reference proteome</keyword>
<accession>A0A9K3DEQ3</accession>
<protein>
    <submittedName>
        <fullName evidence="2">Uncharacterized protein</fullName>
    </submittedName>
</protein>
<feature type="non-terminal residue" evidence="2">
    <location>
        <position position="1"/>
    </location>
</feature>